<dbReference type="EMBL" id="CAJOBA010004955">
    <property type="protein sequence ID" value="CAF3728717.1"/>
    <property type="molecule type" value="Genomic_DNA"/>
</dbReference>
<feature type="signal peptide" evidence="1">
    <location>
        <begin position="1"/>
        <end position="27"/>
    </location>
</feature>
<reference evidence="2" key="1">
    <citation type="submission" date="2021-02" db="EMBL/GenBank/DDBJ databases">
        <authorList>
            <person name="Nowell W R."/>
        </authorList>
    </citation>
    <scope>NUCLEOTIDE SEQUENCE</scope>
</reference>
<evidence type="ECO:0000313" key="4">
    <source>
        <dbReference type="EMBL" id="CAF3599911.1"/>
    </source>
</evidence>
<evidence type="ECO:0000313" key="6">
    <source>
        <dbReference type="Proteomes" id="UP000663829"/>
    </source>
</evidence>
<proteinExistence type="predicted"/>
<protein>
    <submittedName>
        <fullName evidence="2">Uncharacterized protein</fullName>
    </submittedName>
</protein>
<sequence>MYTVVKSKLSLIQLAVSLCILLIQVNGTPPTADERQAIYLETCQVSCDEIVTGSNTKDCNEQFCPNYVNYLMNGVTNDAPPSSVSGDKKEVEQFCANWMIKLIESFGWRTRIRLNLKECMCAASKECYIK</sequence>
<evidence type="ECO:0000313" key="2">
    <source>
        <dbReference type="EMBL" id="CAF0813989.1"/>
    </source>
</evidence>
<accession>A0A813TFZ0</accession>
<dbReference type="Proteomes" id="UP000681722">
    <property type="component" value="Unassembled WGS sequence"/>
</dbReference>
<comment type="caution">
    <text evidence="2">The sequence shown here is derived from an EMBL/GenBank/DDBJ whole genome shotgun (WGS) entry which is preliminary data.</text>
</comment>
<dbReference type="Proteomes" id="UP000663829">
    <property type="component" value="Unassembled WGS sequence"/>
</dbReference>
<evidence type="ECO:0000313" key="3">
    <source>
        <dbReference type="EMBL" id="CAF0955361.1"/>
    </source>
</evidence>
<organism evidence="2 6">
    <name type="scientific">Didymodactylos carnosus</name>
    <dbReference type="NCBI Taxonomy" id="1234261"/>
    <lineage>
        <taxon>Eukaryota</taxon>
        <taxon>Metazoa</taxon>
        <taxon>Spiralia</taxon>
        <taxon>Gnathifera</taxon>
        <taxon>Rotifera</taxon>
        <taxon>Eurotatoria</taxon>
        <taxon>Bdelloidea</taxon>
        <taxon>Philodinida</taxon>
        <taxon>Philodinidae</taxon>
        <taxon>Didymodactylos</taxon>
    </lineage>
</organism>
<evidence type="ECO:0000256" key="1">
    <source>
        <dbReference type="SAM" id="SignalP"/>
    </source>
</evidence>
<feature type="chain" id="PRO_5035682961" evidence="1">
    <location>
        <begin position="28"/>
        <end position="130"/>
    </location>
</feature>
<gene>
    <name evidence="2" type="ORF">GPM918_LOCUS4185</name>
    <name evidence="3" type="ORF">OVA965_LOCUS12355</name>
    <name evidence="4" type="ORF">SRO942_LOCUS4185</name>
    <name evidence="5" type="ORF">TMI583_LOCUS12359</name>
</gene>
<dbReference type="OrthoDB" id="9971106at2759"/>
<dbReference type="Proteomes" id="UP000682733">
    <property type="component" value="Unassembled WGS sequence"/>
</dbReference>
<name>A0A813TFZ0_9BILA</name>
<keyword evidence="6" id="KW-1185">Reference proteome</keyword>
<dbReference type="EMBL" id="CAJNOQ010000553">
    <property type="protein sequence ID" value="CAF0813989.1"/>
    <property type="molecule type" value="Genomic_DNA"/>
</dbReference>
<evidence type="ECO:0000313" key="5">
    <source>
        <dbReference type="EMBL" id="CAF3728717.1"/>
    </source>
</evidence>
<keyword evidence="1" id="KW-0732">Signal</keyword>
<dbReference type="AlphaFoldDB" id="A0A813TFZ0"/>
<dbReference type="EMBL" id="CAJOBC010000553">
    <property type="protein sequence ID" value="CAF3599911.1"/>
    <property type="molecule type" value="Genomic_DNA"/>
</dbReference>
<dbReference type="EMBL" id="CAJNOK010004950">
    <property type="protein sequence ID" value="CAF0955361.1"/>
    <property type="molecule type" value="Genomic_DNA"/>
</dbReference>
<dbReference type="Proteomes" id="UP000677228">
    <property type="component" value="Unassembled WGS sequence"/>
</dbReference>